<accession>A0ACB8QEW6</accession>
<protein>
    <submittedName>
        <fullName evidence="1">Chondroitin AC/alginate lyase</fullName>
    </submittedName>
</protein>
<dbReference type="Proteomes" id="UP000814128">
    <property type="component" value="Unassembled WGS sequence"/>
</dbReference>
<keyword evidence="2" id="KW-1185">Reference proteome</keyword>
<dbReference type="EMBL" id="MU273634">
    <property type="protein sequence ID" value="KAI0030197.1"/>
    <property type="molecule type" value="Genomic_DNA"/>
</dbReference>
<reference evidence="1" key="1">
    <citation type="submission" date="2021-02" db="EMBL/GenBank/DDBJ databases">
        <authorList>
            <consortium name="DOE Joint Genome Institute"/>
            <person name="Ahrendt S."/>
            <person name="Looney B.P."/>
            <person name="Miyauchi S."/>
            <person name="Morin E."/>
            <person name="Drula E."/>
            <person name="Courty P.E."/>
            <person name="Chicoki N."/>
            <person name="Fauchery L."/>
            <person name="Kohler A."/>
            <person name="Kuo A."/>
            <person name="Labutti K."/>
            <person name="Pangilinan J."/>
            <person name="Lipzen A."/>
            <person name="Riley R."/>
            <person name="Andreopoulos W."/>
            <person name="He G."/>
            <person name="Johnson J."/>
            <person name="Barry K.W."/>
            <person name="Grigoriev I.V."/>
            <person name="Nagy L."/>
            <person name="Hibbett D."/>
            <person name="Henrissat B."/>
            <person name="Matheny P.B."/>
            <person name="Labbe J."/>
            <person name="Martin F."/>
        </authorList>
    </citation>
    <scope>NUCLEOTIDE SEQUENCE</scope>
    <source>
        <strain evidence="1">EC-137</strain>
    </source>
</reference>
<keyword evidence="1" id="KW-0456">Lyase</keyword>
<name>A0ACB8QEW6_9AGAM</name>
<organism evidence="1 2">
    <name type="scientific">Vararia minispora EC-137</name>
    <dbReference type="NCBI Taxonomy" id="1314806"/>
    <lineage>
        <taxon>Eukaryota</taxon>
        <taxon>Fungi</taxon>
        <taxon>Dikarya</taxon>
        <taxon>Basidiomycota</taxon>
        <taxon>Agaricomycotina</taxon>
        <taxon>Agaricomycetes</taxon>
        <taxon>Russulales</taxon>
        <taxon>Lachnocladiaceae</taxon>
        <taxon>Vararia</taxon>
    </lineage>
</organism>
<evidence type="ECO:0000313" key="2">
    <source>
        <dbReference type="Proteomes" id="UP000814128"/>
    </source>
</evidence>
<gene>
    <name evidence="1" type="ORF">K488DRAFT_87980</name>
</gene>
<comment type="caution">
    <text evidence="1">The sequence shown here is derived from an EMBL/GenBank/DDBJ whole genome shotgun (WGS) entry which is preliminary data.</text>
</comment>
<sequence length="780" mass="84343">MASYSAVNGSSRQDLHEVSGAGQNSSGPATPSSKRGISPWIKFGVPIFILVVIGAVLGGVLGSRAARHPTSNSSATAGGAGNDGSPAAASSAISAKNAIGRFPTATNSEWMMPVYPSTTNAAAFTTPTFNSQQNIAVWPSDSFQPSNPQPTSVRSDRPRIIAPKYKWDALPNLISADPYLKQWNDTIFGNASDYTNQPLVQYFMDGSSGILDVARQVKERIKALSYAYRMSNDTKWADRAYQELLNAGSTSWGPATDKWNNGHFLDSAELSAAFGIAYDWLYDYFNSTQKQYIRNTMIQWGLGPGRTVFEGDPNGFGWWSAPAIKGNWNCVCNGGLTVAALAILGDDTSGTAEVLLANTINSAKQACALAPSNDGTWAETANYWYFGTTGYAEMTSSLQTAAGSDFGLLSAGSGINNTGLFHMYVTGMTSLFNYGDHGPNKYSTTANAMMFLANQFDEPRYMLFQRDQWDSADPWSMFWYDPSVTGAFWNGMPLDHYFDNSTDQWASMRSSWTDDTGLYVAVKAGMLRNHQTHNDLDCGDFVLDALGTRWAGELGSGDYLSTGYFTTGDGQDSQRWLYYRKRTEGQNTILVGGQNQNVSAAPTVRFGSTGEAQGSSTVYTVPDSSAACFVADLTSAYFNVTSFKRGVRTINARKQVLIQDEITASDTVMWRMHTNATVSISGTTATLRLDGQTLQVVMLNPPSGANFTTMNAVRLPTDPALPSGNSDQPNPGVTVLVVELPAGQYTLQMLFNPQWPGMSASDFKTPSSVALDNWSLTSPS</sequence>
<proteinExistence type="predicted"/>
<evidence type="ECO:0000313" key="1">
    <source>
        <dbReference type="EMBL" id="KAI0030197.1"/>
    </source>
</evidence>
<reference evidence="1" key="2">
    <citation type="journal article" date="2022" name="New Phytol.">
        <title>Evolutionary transition to the ectomycorrhizal habit in the genomes of a hyperdiverse lineage of mushroom-forming fungi.</title>
        <authorList>
            <person name="Looney B."/>
            <person name="Miyauchi S."/>
            <person name="Morin E."/>
            <person name="Drula E."/>
            <person name="Courty P.E."/>
            <person name="Kohler A."/>
            <person name="Kuo A."/>
            <person name="LaButti K."/>
            <person name="Pangilinan J."/>
            <person name="Lipzen A."/>
            <person name="Riley R."/>
            <person name="Andreopoulos W."/>
            <person name="He G."/>
            <person name="Johnson J."/>
            <person name="Nolan M."/>
            <person name="Tritt A."/>
            <person name="Barry K.W."/>
            <person name="Grigoriev I.V."/>
            <person name="Nagy L.G."/>
            <person name="Hibbett D."/>
            <person name="Henrissat B."/>
            <person name="Matheny P.B."/>
            <person name="Labbe J."/>
            <person name="Martin F.M."/>
        </authorList>
    </citation>
    <scope>NUCLEOTIDE SEQUENCE</scope>
    <source>
        <strain evidence="1">EC-137</strain>
    </source>
</reference>